<organism evidence="2 3">
    <name type="scientific">Crateriforma conspicua</name>
    <dbReference type="NCBI Taxonomy" id="2527996"/>
    <lineage>
        <taxon>Bacteria</taxon>
        <taxon>Pseudomonadati</taxon>
        <taxon>Planctomycetota</taxon>
        <taxon>Planctomycetia</taxon>
        <taxon>Planctomycetales</taxon>
        <taxon>Planctomycetaceae</taxon>
        <taxon>Crateriforma</taxon>
    </lineage>
</organism>
<feature type="compositionally biased region" description="Low complexity" evidence="1">
    <location>
        <begin position="67"/>
        <end position="79"/>
    </location>
</feature>
<dbReference type="EMBL" id="SJPZ01000002">
    <property type="protein sequence ID" value="TWU62520.1"/>
    <property type="molecule type" value="Genomic_DNA"/>
</dbReference>
<sequence length="139" mass="15061">MSRKITVGLQQKVSRPNYGSIGAICQIEWSIDHDQPTDAQTLKRQISQAFDDCRRHIEAQIGRTDAAETGATTTASTSTDADRPRRASDAQIRALHAIAASRGLRLAEEVNSRFGLDSAGQLTLRQASQLIDALKTTAA</sequence>
<evidence type="ECO:0000313" key="3">
    <source>
        <dbReference type="Proteomes" id="UP000316476"/>
    </source>
</evidence>
<evidence type="ECO:0000256" key="1">
    <source>
        <dbReference type="SAM" id="MobiDB-lite"/>
    </source>
</evidence>
<accession>A0A5C6FK91</accession>
<feature type="region of interest" description="Disordered" evidence="1">
    <location>
        <begin position="61"/>
        <end position="88"/>
    </location>
</feature>
<dbReference type="Proteomes" id="UP000316476">
    <property type="component" value="Unassembled WGS sequence"/>
</dbReference>
<name>A0A5C6FK91_9PLAN</name>
<dbReference type="RefSeq" id="WP_146415285.1">
    <property type="nucleotide sequence ID" value="NZ_SJPZ01000002.1"/>
</dbReference>
<reference evidence="2 3" key="1">
    <citation type="submission" date="2019-02" db="EMBL/GenBank/DDBJ databases">
        <title>Deep-cultivation of Planctomycetes and their phenomic and genomic characterization uncovers novel biology.</title>
        <authorList>
            <person name="Wiegand S."/>
            <person name="Jogler M."/>
            <person name="Boedeker C."/>
            <person name="Pinto D."/>
            <person name="Vollmers J."/>
            <person name="Rivas-Marin E."/>
            <person name="Kohn T."/>
            <person name="Peeters S.H."/>
            <person name="Heuer A."/>
            <person name="Rast P."/>
            <person name="Oberbeckmann S."/>
            <person name="Bunk B."/>
            <person name="Jeske O."/>
            <person name="Meyerdierks A."/>
            <person name="Storesund J.E."/>
            <person name="Kallscheuer N."/>
            <person name="Luecker S."/>
            <person name="Lage O.M."/>
            <person name="Pohl T."/>
            <person name="Merkel B.J."/>
            <person name="Hornburger P."/>
            <person name="Mueller R.-W."/>
            <person name="Bruemmer F."/>
            <person name="Labrenz M."/>
            <person name="Spormann A.M."/>
            <person name="Op Den Camp H."/>
            <person name="Overmann J."/>
            <person name="Amann R."/>
            <person name="Jetten M.S.M."/>
            <person name="Mascher T."/>
            <person name="Medema M.H."/>
            <person name="Devos D.P."/>
            <person name="Kaster A.-K."/>
            <person name="Ovreas L."/>
            <person name="Rohde M."/>
            <person name="Galperin M.Y."/>
            <person name="Jogler C."/>
        </authorList>
    </citation>
    <scope>NUCLEOTIDE SEQUENCE [LARGE SCALE GENOMIC DNA]</scope>
    <source>
        <strain evidence="2 3">V7</strain>
    </source>
</reference>
<proteinExistence type="predicted"/>
<protein>
    <submittedName>
        <fullName evidence="2">Uncharacterized protein</fullName>
    </submittedName>
</protein>
<evidence type="ECO:0000313" key="2">
    <source>
        <dbReference type="EMBL" id="TWU62520.1"/>
    </source>
</evidence>
<comment type="caution">
    <text evidence="2">The sequence shown here is derived from an EMBL/GenBank/DDBJ whole genome shotgun (WGS) entry which is preliminary data.</text>
</comment>
<dbReference type="OrthoDB" id="278164at2"/>
<gene>
    <name evidence="2" type="ORF">V7x_42550</name>
</gene>
<dbReference type="AlphaFoldDB" id="A0A5C6FK91"/>